<dbReference type="InterPro" id="IPR006093">
    <property type="entry name" value="Oxy_OxRdtase_FAD_BS"/>
</dbReference>
<proteinExistence type="inferred from homology"/>
<dbReference type="InterPro" id="IPR016169">
    <property type="entry name" value="FAD-bd_PCMH_sub2"/>
</dbReference>
<dbReference type="EMBL" id="AP024597">
    <property type="protein sequence ID" value="BCU71633.1"/>
    <property type="molecule type" value="Genomic_DNA"/>
</dbReference>
<dbReference type="InterPro" id="IPR036318">
    <property type="entry name" value="FAD-bd_PCMH-like_sf"/>
</dbReference>
<dbReference type="AlphaFoldDB" id="A0A8D5UA35"/>
<evidence type="ECO:0000256" key="1">
    <source>
        <dbReference type="ARBA" id="ARBA00005466"/>
    </source>
</evidence>
<dbReference type="InterPro" id="IPR051914">
    <property type="entry name" value="FAD-linked_OxidoTrans_Type4"/>
</dbReference>
<evidence type="ECO:0000313" key="4">
    <source>
        <dbReference type="EMBL" id="BCU71633.1"/>
    </source>
</evidence>
<dbReference type="GeneID" id="66164643"/>
<reference evidence="4 5" key="1">
    <citation type="submission" date="2021-04" db="EMBL/GenBank/DDBJ databases">
        <title>Complete genome sequence of Stygiolobus sp. KN-1.</title>
        <authorList>
            <person name="Nakamura K."/>
            <person name="Sakai H."/>
            <person name="Kurosawa N."/>
        </authorList>
    </citation>
    <scope>NUCLEOTIDE SEQUENCE [LARGE SCALE GENOMIC DNA]</scope>
    <source>
        <strain evidence="4 5">KN-1</strain>
    </source>
</reference>
<dbReference type="GO" id="GO:0016491">
    <property type="term" value="F:oxidoreductase activity"/>
    <property type="evidence" value="ECO:0007669"/>
    <property type="project" value="UniProtKB-KW"/>
</dbReference>
<evidence type="ECO:0000313" key="5">
    <source>
        <dbReference type="Proteomes" id="UP000825123"/>
    </source>
</evidence>
<dbReference type="Gene3D" id="3.30.465.10">
    <property type="match status" value="1"/>
</dbReference>
<protein>
    <submittedName>
        <fullName evidence="4">FAD binding domain-containing protein</fullName>
    </submittedName>
</protein>
<keyword evidence="5" id="KW-1185">Reference proteome</keyword>
<feature type="domain" description="FAD-binding PCMH-type" evidence="3">
    <location>
        <begin position="37"/>
        <end position="195"/>
    </location>
</feature>
<name>A0A8D5UA35_9CREN</name>
<keyword evidence="2" id="KW-0560">Oxidoreductase</keyword>
<dbReference type="PANTHER" id="PTHR42934">
    <property type="entry name" value="GLYCOLATE OXIDASE SUBUNIT GLCD"/>
    <property type="match status" value="1"/>
</dbReference>
<dbReference type="RefSeq" id="WP_221288500.1">
    <property type="nucleotide sequence ID" value="NZ_AP024597.1"/>
</dbReference>
<dbReference type="KEGG" id="csty:KN1_29300"/>
<accession>A0A8D5UA35</accession>
<evidence type="ECO:0000256" key="2">
    <source>
        <dbReference type="ARBA" id="ARBA00023002"/>
    </source>
</evidence>
<dbReference type="Pfam" id="PF01565">
    <property type="entry name" value="FAD_binding_4"/>
    <property type="match status" value="1"/>
</dbReference>
<dbReference type="PROSITE" id="PS51387">
    <property type="entry name" value="FAD_PCMH"/>
    <property type="match status" value="1"/>
</dbReference>
<dbReference type="SUPFAM" id="SSF56176">
    <property type="entry name" value="FAD-binding/transporter-associated domain-like"/>
    <property type="match status" value="1"/>
</dbReference>
<dbReference type="InterPro" id="IPR016166">
    <property type="entry name" value="FAD-bd_PCMH"/>
</dbReference>
<dbReference type="PROSITE" id="PS00862">
    <property type="entry name" value="OX2_COVAL_FAD"/>
    <property type="match status" value="1"/>
</dbReference>
<gene>
    <name evidence="4" type="ORF">KN1_29300</name>
</gene>
<comment type="similarity">
    <text evidence="1">Belongs to the oxygen-dependent FAD-linked oxidoreductase family.</text>
</comment>
<dbReference type="GO" id="GO:0071949">
    <property type="term" value="F:FAD binding"/>
    <property type="evidence" value="ECO:0007669"/>
    <property type="project" value="InterPro"/>
</dbReference>
<evidence type="ECO:0000259" key="3">
    <source>
        <dbReference type="PROSITE" id="PS51387"/>
    </source>
</evidence>
<organism evidence="4 5">
    <name type="scientific">Stygiolobus caldivivus</name>
    <dbReference type="NCBI Taxonomy" id="2824673"/>
    <lineage>
        <taxon>Archaea</taxon>
        <taxon>Thermoproteota</taxon>
        <taxon>Thermoprotei</taxon>
        <taxon>Sulfolobales</taxon>
        <taxon>Sulfolobaceae</taxon>
        <taxon>Stygiolobus</taxon>
    </lineage>
</organism>
<dbReference type="InterPro" id="IPR006094">
    <property type="entry name" value="Oxid_FAD_bind_N"/>
</dbReference>
<sequence>MTDDTIAERFKRTNVEYSTDLQERIVKSRDLTKFVKSLSIPDIVVYPKNEEDVIKIVEFALEEHVPIVPRGSGHGSVGGVIPLKGGILVDMTRMNKRIEEDEDTITLEAGSPINFPARVYPTLWKRVTIGGNFCGGSWGIGSYMYGINWDQVIEARMVNPLGSVVTLKGGDIKIAAHAEGTTGIVTSLKVLKKPGYREEARIYLFGRLKDAVRAITKVYEESPPLYHLLLRSPQMSRLTKHLGEFNKWQLLIVYFSESEPEEKDLPRQSYVNGKVLWENRDMFFAGVYLKHFNEMYYSTVHVELDRMEGIMEKFKDEYLEVEFANDRLAHIDIMSNRPINFTLDNPFSVDDIKINSRLRRDHLQKIINYKKRYDKEDLFNPGKVSLEVFQ</sequence>
<dbReference type="PANTHER" id="PTHR42934:SF2">
    <property type="entry name" value="GLYCOLATE OXIDASE SUBUNIT GLCD"/>
    <property type="match status" value="1"/>
</dbReference>
<dbReference type="Proteomes" id="UP000825123">
    <property type="component" value="Chromosome"/>
</dbReference>